<dbReference type="InterPro" id="IPR014777">
    <property type="entry name" value="4pyrrole_Mease_sub1"/>
</dbReference>
<accession>A0A3E3IBE2</accession>
<dbReference type="PANTHER" id="PTHR47036:SF1">
    <property type="entry name" value="COBALT-FACTOR III C(17)-METHYLTRANSFERASE-RELATED"/>
    <property type="match status" value="1"/>
</dbReference>
<name>A0A3E3IBE2_9FIRM</name>
<dbReference type="EMBL" id="QVLV01000002">
    <property type="protein sequence ID" value="RGE64395.1"/>
    <property type="molecule type" value="Genomic_DNA"/>
</dbReference>
<dbReference type="InterPro" id="IPR000878">
    <property type="entry name" value="4pyrrol_Mease"/>
</dbReference>
<keyword evidence="5" id="KW-0949">S-adenosyl-L-methionine</keyword>
<dbReference type="EC" id="2.1.1.131" evidence="7"/>
<evidence type="ECO:0000313" key="8">
    <source>
        <dbReference type="Proteomes" id="UP000260812"/>
    </source>
</evidence>
<reference evidence="7 8" key="1">
    <citation type="submission" date="2018-08" db="EMBL/GenBank/DDBJ databases">
        <title>A genome reference for cultivated species of the human gut microbiota.</title>
        <authorList>
            <person name="Zou Y."/>
            <person name="Xue W."/>
            <person name="Luo G."/>
        </authorList>
    </citation>
    <scope>NUCLEOTIDE SEQUENCE [LARGE SCALE GENOMIC DNA]</scope>
    <source>
        <strain evidence="7 8">TF05-5AC</strain>
    </source>
</reference>
<gene>
    <name evidence="7" type="primary">cobJ</name>
    <name evidence="7" type="ORF">DXC51_04900</name>
</gene>
<organism evidence="7 8">
    <name type="scientific">Eisenbergiella massiliensis</name>
    <dbReference type="NCBI Taxonomy" id="1720294"/>
    <lineage>
        <taxon>Bacteria</taxon>
        <taxon>Bacillati</taxon>
        <taxon>Bacillota</taxon>
        <taxon>Clostridia</taxon>
        <taxon>Lachnospirales</taxon>
        <taxon>Lachnospiraceae</taxon>
        <taxon>Eisenbergiella</taxon>
    </lineage>
</organism>
<keyword evidence="8" id="KW-1185">Reference proteome</keyword>
<dbReference type="SUPFAM" id="SSF53790">
    <property type="entry name" value="Tetrapyrrole methylase"/>
    <property type="match status" value="1"/>
</dbReference>
<comment type="pathway">
    <text evidence="1">Cofactor biosynthesis; adenosylcobalamin biosynthesis.</text>
</comment>
<dbReference type="InterPro" id="IPR006363">
    <property type="entry name" value="Cbl_synth_CobJ/CibH_dom"/>
</dbReference>
<evidence type="ECO:0000313" key="7">
    <source>
        <dbReference type="EMBL" id="RGE64395.1"/>
    </source>
</evidence>
<dbReference type="AlphaFoldDB" id="A0A3E3IBE2"/>
<keyword evidence="3 7" id="KW-0489">Methyltransferase</keyword>
<feature type="domain" description="Tetrapyrrole methylase" evidence="6">
    <location>
        <begin position="1"/>
        <end position="209"/>
    </location>
</feature>
<evidence type="ECO:0000259" key="6">
    <source>
        <dbReference type="Pfam" id="PF00590"/>
    </source>
</evidence>
<dbReference type="Proteomes" id="UP000260812">
    <property type="component" value="Unassembled WGS sequence"/>
</dbReference>
<proteinExistence type="predicted"/>
<keyword evidence="2" id="KW-0169">Cobalamin biosynthesis</keyword>
<protein>
    <submittedName>
        <fullName evidence="7">Precorrin-3B C(17)-methyltransferase</fullName>
        <ecNumber evidence="7">2.1.1.131</ecNumber>
    </submittedName>
</protein>
<evidence type="ECO:0000256" key="2">
    <source>
        <dbReference type="ARBA" id="ARBA00022573"/>
    </source>
</evidence>
<dbReference type="Gene3D" id="3.30.950.10">
    <property type="entry name" value="Methyltransferase, Cobalt-precorrin-4 Transmethylase, Domain 2"/>
    <property type="match status" value="1"/>
</dbReference>
<dbReference type="InterPro" id="IPR035996">
    <property type="entry name" value="4pyrrol_Methylase_sf"/>
</dbReference>
<keyword evidence="4 7" id="KW-0808">Transferase</keyword>
<dbReference type="GeneID" id="97986239"/>
<dbReference type="CDD" id="cd11646">
    <property type="entry name" value="Precorrin_3B_C17_MT"/>
    <property type="match status" value="1"/>
</dbReference>
<dbReference type="Gene3D" id="3.40.1010.10">
    <property type="entry name" value="Cobalt-precorrin-4 Transmethylase, Domain 1"/>
    <property type="match status" value="1"/>
</dbReference>
<dbReference type="RefSeq" id="WP_021638613.1">
    <property type="nucleotide sequence ID" value="NZ_CANNOQ010000167.1"/>
</dbReference>
<dbReference type="InterPro" id="IPR051810">
    <property type="entry name" value="Precorrin_MeTrfase"/>
</dbReference>
<evidence type="ECO:0000256" key="4">
    <source>
        <dbReference type="ARBA" id="ARBA00022679"/>
    </source>
</evidence>
<dbReference type="UniPathway" id="UPA00148"/>
<evidence type="ECO:0000256" key="1">
    <source>
        <dbReference type="ARBA" id="ARBA00004953"/>
    </source>
</evidence>
<dbReference type="GO" id="GO:0030789">
    <property type="term" value="F:precorrin-3B C17-methyltransferase activity"/>
    <property type="evidence" value="ECO:0007669"/>
    <property type="project" value="UniProtKB-EC"/>
</dbReference>
<dbReference type="GO" id="GO:0009236">
    <property type="term" value="P:cobalamin biosynthetic process"/>
    <property type="evidence" value="ECO:0007669"/>
    <property type="project" value="UniProtKB-UniPathway"/>
</dbReference>
<sequence>MLYIVGFGPGGYETMTVEAVRALEDSDLIVGYTTYVDLIRPWFPEKEFLATAMKQEKERCLLAIQKEEDGRKVALVCSGDSGIYGMASLVYELAARDEALMKRIRVIPGVTAAASGGALLGAPLSHDFLTVSLSDLLTPLEVIKKRIRCAAQSDTVICIYNPSSRKRGDYLRMACEIALEYLSPDTVCGYVKNIGREGEEAAVLTLEELRDTQVDMFTTVFIGNSHTRNIHGKMVTPRGYRLEEEAAAAQERT</sequence>
<dbReference type="NCBIfam" id="TIGR01466">
    <property type="entry name" value="cobJ_cbiH"/>
    <property type="match status" value="1"/>
</dbReference>
<dbReference type="Pfam" id="PF00590">
    <property type="entry name" value="TP_methylase"/>
    <property type="match status" value="1"/>
</dbReference>
<dbReference type="InterPro" id="IPR014776">
    <property type="entry name" value="4pyrrole_Mease_sub2"/>
</dbReference>
<evidence type="ECO:0000256" key="3">
    <source>
        <dbReference type="ARBA" id="ARBA00022603"/>
    </source>
</evidence>
<dbReference type="GO" id="GO:0032259">
    <property type="term" value="P:methylation"/>
    <property type="evidence" value="ECO:0007669"/>
    <property type="project" value="UniProtKB-KW"/>
</dbReference>
<dbReference type="PANTHER" id="PTHR47036">
    <property type="entry name" value="COBALT-FACTOR III C(17)-METHYLTRANSFERASE-RELATED"/>
    <property type="match status" value="1"/>
</dbReference>
<comment type="caution">
    <text evidence="7">The sequence shown here is derived from an EMBL/GenBank/DDBJ whole genome shotgun (WGS) entry which is preliminary data.</text>
</comment>
<evidence type="ECO:0000256" key="5">
    <source>
        <dbReference type="ARBA" id="ARBA00022691"/>
    </source>
</evidence>